<feature type="transmembrane region" description="Helical" evidence="2">
    <location>
        <begin position="127"/>
        <end position="144"/>
    </location>
</feature>
<dbReference type="EMBL" id="JACHBK010000003">
    <property type="protein sequence ID" value="MBB5534649.1"/>
    <property type="molecule type" value="Genomic_DNA"/>
</dbReference>
<sequence length="582" mass="62819">MQAHTDTMSSGRGRGFGAIIARRPLIVLALTFACLPLALIGTLVMPIGPMYWDHYIYLDAANRIFDGQVPSIDFFAPVGGLGYYLFGGWLYLFPNGHALLLSSWSMMTVTVPLMALVVSDVQKRSPAVAYALLLPFLFFSLLPFNTGEFYPYPGSEGFGIYNRQICQLLYVLAAALVFVRGWQALAAVTALAMLALLFTKVTGVAAGTVLCLMAFLAGRLPLRAALASAAVFFATIGLLEVATGLVSAYAADILSLILLNDASLLPRLLQAASINFGVILSCLILAFVLLFNEFATFLEKIRTFAAKPALASLKAVADQSFFWLASFVVAGLLFESQNTGSQAFIFLWPLLLAILLESYRRKGPSVASAVIAVATLGAALPPVVTVAQKAARAWIGAVNTAPVENRNLKSMGAVSARDILNQRAERLQANYADYRATYEALASANELPSFLLHSDLDFQVLWLQAADGAIAAIGDYEAANKERFETIMTIDFTNPFPWLMDRHAPKYIAIGADPYRAVPAPDQRVGDAVAAVDLALYPTCPPTAARLKLLKLYEPALAAGHRRITLTPCFDAFVRNGLAARP</sequence>
<proteinExistence type="predicted"/>
<evidence type="ECO:0000313" key="3">
    <source>
        <dbReference type="EMBL" id="MBB5534649.1"/>
    </source>
</evidence>
<feature type="transmembrane region" description="Helical" evidence="2">
    <location>
        <begin position="99"/>
        <end position="121"/>
    </location>
</feature>
<evidence type="ECO:0000313" key="4">
    <source>
        <dbReference type="Proteomes" id="UP000585507"/>
    </source>
</evidence>
<evidence type="ECO:0000256" key="1">
    <source>
        <dbReference type="SAM" id="Coils"/>
    </source>
</evidence>
<feature type="transmembrane region" description="Helical" evidence="2">
    <location>
        <begin position="366"/>
        <end position="384"/>
    </location>
</feature>
<comment type="caution">
    <text evidence="3">The sequence shown here is derived from an EMBL/GenBank/DDBJ whole genome shotgun (WGS) entry which is preliminary data.</text>
</comment>
<gene>
    <name evidence="3" type="ORF">GGD55_001332</name>
</gene>
<evidence type="ECO:0000256" key="2">
    <source>
        <dbReference type="SAM" id="Phobius"/>
    </source>
</evidence>
<keyword evidence="1" id="KW-0175">Coiled coil</keyword>
<feature type="transmembrane region" description="Helical" evidence="2">
    <location>
        <begin position="25"/>
        <end position="52"/>
    </location>
</feature>
<feature type="coiled-coil region" evidence="1">
    <location>
        <begin position="417"/>
        <end position="444"/>
    </location>
</feature>
<keyword evidence="4" id="KW-1185">Reference proteome</keyword>
<reference evidence="3 4" key="1">
    <citation type="submission" date="2020-08" db="EMBL/GenBank/DDBJ databases">
        <title>Genomic Encyclopedia of Type Strains, Phase IV (KMG-V): Genome sequencing to study the core and pangenomes of soil and plant-associated prokaryotes.</title>
        <authorList>
            <person name="Whitman W."/>
        </authorList>
    </citation>
    <scope>NUCLEOTIDE SEQUENCE [LARGE SCALE GENOMIC DNA]</scope>
    <source>
        <strain evidence="3 4">SEMIA 4084</strain>
    </source>
</reference>
<feature type="transmembrane region" description="Helical" evidence="2">
    <location>
        <begin position="165"/>
        <end position="185"/>
    </location>
</feature>
<dbReference type="RefSeq" id="WP_018324784.1">
    <property type="nucleotide sequence ID" value="NZ_JACHBK010000003.1"/>
</dbReference>
<keyword evidence="2" id="KW-1133">Transmembrane helix</keyword>
<feature type="transmembrane region" description="Helical" evidence="2">
    <location>
        <begin position="72"/>
        <end position="92"/>
    </location>
</feature>
<evidence type="ECO:0008006" key="5">
    <source>
        <dbReference type="Google" id="ProtNLM"/>
    </source>
</evidence>
<feature type="transmembrane region" description="Helical" evidence="2">
    <location>
        <begin position="340"/>
        <end position="359"/>
    </location>
</feature>
<organism evidence="3 4">
    <name type="scientific">Rhizobium giardinii</name>
    <dbReference type="NCBI Taxonomy" id="56731"/>
    <lineage>
        <taxon>Bacteria</taxon>
        <taxon>Pseudomonadati</taxon>
        <taxon>Pseudomonadota</taxon>
        <taxon>Alphaproteobacteria</taxon>
        <taxon>Hyphomicrobiales</taxon>
        <taxon>Rhizobiaceae</taxon>
        <taxon>Rhizobium/Agrobacterium group</taxon>
        <taxon>Rhizobium</taxon>
    </lineage>
</organism>
<name>A0A7W8X730_9HYPH</name>
<keyword evidence="2" id="KW-0472">Membrane</keyword>
<dbReference type="Proteomes" id="UP000585507">
    <property type="component" value="Unassembled WGS sequence"/>
</dbReference>
<keyword evidence="2" id="KW-0812">Transmembrane</keyword>
<feature type="transmembrane region" description="Helical" evidence="2">
    <location>
        <begin position="191"/>
        <end position="217"/>
    </location>
</feature>
<protein>
    <recommendedName>
        <fullName evidence="5">Transmembrane protein</fullName>
    </recommendedName>
</protein>
<dbReference type="AlphaFoldDB" id="A0A7W8X730"/>
<feature type="transmembrane region" description="Helical" evidence="2">
    <location>
        <begin position="315"/>
        <end position="334"/>
    </location>
</feature>
<feature type="transmembrane region" description="Helical" evidence="2">
    <location>
        <begin position="271"/>
        <end position="294"/>
    </location>
</feature>
<feature type="transmembrane region" description="Helical" evidence="2">
    <location>
        <begin position="229"/>
        <end position="251"/>
    </location>
</feature>
<accession>A0A7W8X730</accession>